<dbReference type="Gene3D" id="2.20.25.240">
    <property type="match status" value="2"/>
</dbReference>
<organism evidence="5 6">
    <name type="scientific">Pieris macdunnoughi</name>
    <dbReference type="NCBI Taxonomy" id="345717"/>
    <lineage>
        <taxon>Eukaryota</taxon>
        <taxon>Metazoa</taxon>
        <taxon>Ecdysozoa</taxon>
        <taxon>Arthropoda</taxon>
        <taxon>Hexapoda</taxon>
        <taxon>Insecta</taxon>
        <taxon>Pterygota</taxon>
        <taxon>Neoptera</taxon>
        <taxon>Endopterygota</taxon>
        <taxon>Lepidoptera</taxon>
        <taxon>Glossata</taxon>
        <taxon>Ditrysia</taxon>
        <taxon>Papilionoidea</taxon>
        <taxon>Pieridae</taxon>
        <taxon>Pierinae</taxon>
        <taxon>Pieris</taxon>
    </lineage>
</organism>
<feature type="domain" description="FLYWCH-type" evidence="4">
    <location>
        <begin position="1"/>
        <end position="52"/>
    </location>
</feature>
<name>A0A821QAA8_9NEOP</name>
<keyword evidence="2" id="KW-0863">Zinc-finger</keyword>
<reference evidence="5" key="1">
    <citation type="submission" date="2021-02" db="EMBL/GenBank/DDBJ databases">
        <authorList>
            <person name="Steward A R."/>
        </authorList>
    </citation>
    <scope>NUCLEOTIDE SEQUENCE</scope>
</reference>
<proteinExistence type="predicted"/>
<evidence type="ECO:0000256" key="1">
    <source>
        <dbReference type="ARBA" id="ARBA00022723"/>
    </source>
</evidence>
<protein>
    <recommendedName>
        <fullName evidence="4">FLYWCH-type domain-containing protein</fullName>
    </recommendedName>
</protein>
<feature type="domain" description="FLYWCH-type" evidence="4">
    <location>
        <begin position="115"/>
        <end position="174"/>
    </location>
</feature>
<keyword evidence="3" id="KW-0862">Zinc</keyword>
<gene>
    <name evidence="5" type="ORF">PMACD_LOCUS4531</name>
</gene>
<keyword evidence="1" id="KW-0479">Metal-binding</keyword>
<sequence>MLLYDRYTYNRQQGARNRMLRWYCAKYHAGCKVTVLTTSENIVTKVVGEHNHAKPILHELSDVTYTIRIKENGHKCMQLGNFYFGPHYTRRLKTRWRCVRHNIQCNAVVYTLVVFVHNMSGKRLAIYNGYSFYCGVQSSRTYTWRCTRWGNCKSRFILSANSNVLITGNFDHSHEPPPHVIRNGIYIRV</sequence>
<evidence type="ECO:0000313" key="5">
    <source>
        <dbReference type="EMBL" id="CAF4819876.1"/>
    </source>
</evidence>
<evidence type="ECO:0000313" key="6">
    <source>
        <dbReference type="Proteomes" id="UP000663880"/>
    </source>
</evidence>
<evidence type="ECO:0000256" key="3">
    <source>
        <dbReference type="ARBA" id="ARBA00022833"/>
    </source>
</evidence>
<dbReference type="Proteomes" id="UP000663880">
    <property type="component" value="Unassembled WGS sequence"/>
</dbReference>
<dbReference type="EMBL" id="CAJOBZ010000008">
    <property type="protein sequence ID" value="CAF4819876.1"/>
    <property type="molecule type" value="Genomic_DNA"/>
</dbReference>
<keyword evidence="6" id="KW-1185">Reference proteome</keyword>
<dbReference type="Pfam" id="PF04500">
    <property type="entry name" value="FLYWCH"/>
    <property type="match status" value="2"/>
</dbReference>
<dbReference type="AlphaFoldDB" id="A0A821QAA8"/>
<accession>A0A821QAA8</accession>
<dbReference type="InterPro" id="IPR007588">
    <property type="entry name" value="Znf_FLYWCH"/>
</dbReference>
<evidence type="ECO:0000259" key="4">
    <source>
        <dbReference type="Pfam" id="PF04500"/>
    </source>
</evidence>
<evidence type="ECO:0000256" key="2">
    <source>
        <dbReference type="ARBA" id="ARBA00022771"/>
    </source>
</evidence>
<comment type="caution">
    <text evidence="5">The sequence shown here is derived from an EMBL/GenBank/DDBJ whole genome shotgun (WGS) entry which is preliminary data.</text>
</comment>
<dbReference type="GO" id="GO:0008270">
    <property type="term" value="F:zinc ion binding"/>
    <property type="evidence" value="ECO:0007669"/>
    <property type="project" value="UniProtKB-KW"/>
</dbReference>
<dbReference type="OrthoDB" id="7490491at2759"/>